<proteinExistence type="predicted"/>
<dbReference type="InterPro" id="IPR037053">
    <property type="entry name" value="Phage_tail_collar_dom_sf"/>
</dbReference>
<accession>A0A7X5QLW7</accession>
<dbReference type="RefSeq" id="WP_166288012.1">
    <property type="nucleotide sequence ID" value="NZ_CAWPIE010000008.1"/>
</dbReference>
<evidence type="ECO:0000313" key="4">
    <source>
        <dbReference type="EMBL" id="NHB96594.1"/>
    </source>
</evidence>
<gene>
    <name evidence="4" type="ORF">C5470_09270</name>
</gene>
<evidence type="ECO:0000256" key="2">
    <source>
        <dbReference type="ARBA" id="ARBA00022581"/>
    </source>
</evidence>
<dbReference type="PANTHER" id="PTHR35191">
    <property type="entry name" value="PROPHAGE SIDE TAIL FIBER PROTEIN HOMOLOG STFQ-RELATED"/>
    <property type="match status" value="1"/>
</dbReference>
<dbReference type="InterPro" id="IPR051934">
    <property type="entry name" value="Phage_Tail_Fiber_Structural"/>
</dbReference>
<dbReference type="EMBL" id="PUJV01000008">
    <property type="protein sequence ID" value="NHB96594.1"/>
    <property type="molecule type" value="Genomic_DNA"/>
</dbReference>
<dbReference type="InterPro" id="IPR005068">
    <property type="entry name" value="Phage_lambda_Stf-r2"/>
</dbReference>
<comment type="caution">
    <text evidence="4">The sequence shown here is derived from an EMBL/GenBank/DDBJ whole genome shotgun (WGS) entry which is preliminary data.</text>
</comment>
<keyword evidence="5" id="KW-1185">Reference proteome</keyword>
<evidence type="ECO:0000259" key="3">
    <source>
        <dbReference type="Pfam" id="PF07484"/>
    </source>
</evidence>
<dbReference type="AlphaFoldDB" id="A0A7X5QLW7"/>
<dbReference type="Pfam" id="PF03406">
    <property type="entry name" value="Phage_fiber_2"/>
    <property type="match status" value="1"/>
</dbReference>
<sequence>MSPKNDFKAFSISNNANVVSQRLYEESKDLLTGFPPNDVPTHILNKALRQSSTISSVLANFIAAQSGDDVLDDGDIAKLTAQLNRALEQKTTTKVPDASLTQKGVVQLTDVVGNSDTLAVTQKLAQEIINLLREDINNRVPNTRKVNGKALSTDISLSAVDVGTYTKAEVNNLINAVNNIPVGAPIPWPTAIPPAGWLQCNGATFDKSKFPKLAEAYPDGRLPDLRGEFIRGWDDGRGIDPNRSLLEWQEGSYLLQEGGSGDFVLSFSLNNLKVLQWDASKNKTLSLRARIARPISTWDAMTASYIGVSRPRNIAFNYIVRVA</sequence>
<reference evidence="4 5" key="1">
    <citation type="submission" date="2018-02" db="EMBL/GenBank/DDBJ databases">
        <authorList>
            <person name="Machado R.A."/>
        </authorList>
    </citation>
    <scope>NUCLEOTIDE SEQUENCE [LARGE SCALE GENOMIC DNA]</scope>
    <source>
        <strain evidence="4 5">DSM 23271</strain>
    </source>
</reference>
<evidence type="ECO:0000313" key="5">
    <source>
        <dbReference type="Proteomes" id="UP000547931"/>
    </source>
</evidence>
<dbReference type="Pfam" id="PF07484">
    <property type="entry name" value="Collar"/>
    <property type="match status" value="1"/>
</dbReference>
<keyword evidence="2" id="KW-0945">Host-virus interaction</keyword>
<feature type="domain" description="Phage tail collar" evidence="3">
    <location>
        <begin position="183"/>
        <end position="230"/>
    </location>
</feature>
<dbReference type="GO" id="GO:0046718">
    <property type="term" value="P:symbiont entry into host cell"/>
    <property type="evidence" value="ECO:0007669"/>
    <property type="project" value="InterPro"/>
</dbReference>
<protein>
    <submittedName>
        <fullName evidence="4">Phage tail protein</fullName>
    </submittedName>
</protein>
<name>A0A7X5QLW7_9GAMM</name>
<dbReference type="Proteomes" id="UP000547931">
    <property type="component" value="Unassembled WGS sequence"/>
</dbReference>
<dbReference type="GO" id="GO:0019062">
    <property type="term" value="P:virion attachment to host cell"/>
    <property type="evidence" value="ECO:0007669"/>
    <property type="project" value="InterPro"/>
</dbReference>
<dbReference type="SUPFAM" id="SSF88874">
    <property type="entry name" value="Receptor-binding domain of short tail fibre protein gp12"/>
    <property type="match status" value="1"/>
</dbReference>
<dbReference type="Gene3D" id="3.90.1340.10">
    <property type="entry name" value="Phage tail collar domain"/>
    <property type="match status" value="1"/>
</dbReference>
<dbReference type="PANTHER" id="PTHR35191:SF1">
    <property type="entry name" value="PROPHAGE SIDE TAIL FIBER PROTEIN HOMOLOG STFQ-RELATED"/>
    <property type="match status" value="1"/>
</dbReference>
<comment type="subcellular location">
    <subcellularLocation>
        <location evidence="1">Virion</location>
    </subcellularLocation>
</comment>
<dbReference type="InterPro" id="IPR011083">
    <property type="entry name" value="Phage_tail_collar_dom"/>
</dbReference>
<evidence type="ECO:0000256" key="1">
    <source>
        <dbReference type="ARBA" id="ARBA00004328"/>
    </source>
</evidence>
<organism evidence="4 5">
    <name type="scientific">Photorhabdus stackebrandtii</name>
    <dbReference type="NCBI Taxonomy" id="1123042"/>
    <lineage>
        <taxon>Bacteria</taxon>
        <taxon>Pseudomonadati</taxon>
        <taxon>Pseudomonadota</taxon>
        <taxon>Gammaproteobacteria</taxon>
        <taxon>Enterobacterales</taxon>
        <taxon>Morganellaceae</taxon>
        <taxon>Photorhabdus</taxon>
    </lineage>
</organism>